<proteinExistence type="predicted"/>
<evidence type="ECO:0000313" key="4">
    <source>
        <dbReference type="Proteomes" id="UP000236447"/>
    </source>
</evidence>
<dbReference type="PANTHER" id="PTHR11820:SF7">
    <property type="entry name" value="ACYLPYRUVASE FAHD1, MITOCHONDRIAL"/>
    <property type="match status" value="1"/>
</dbReference>
<dbReference type="EC" id="4.3.2.3" evidence="3"/>
<name>A0A2I7KBF3_9RHOB</name>
<dbReference type="EMBL" id="CP010725">
    <property type="protein sequence ID" value="AUQ99913.1"/>
    <property type="molecule type" value="Genomic_DNA"/>
</dbReference>
<sequence>MPLTTGPQEGTLQDFLPTTGFAYAFGLAYADHIRETGSETPETPIVFLKNAAPKLGQDSVVIPTMETLLRAVISAEPSLCERVEALKDQLVPMMDFEIELGVQLLEDCTLSELQAAKQLPMIGYFLANDVTSRTVQMMGELTRDRYVLWSASKSYDGFFPCGRTLWVPDAEARDLLPAVRLELKVNGKIRQSEPVSSLIYTPRQILEGAAAFAPDQKLRAGDLIVTGTPAGVTFQISAEQKAIFASMPLDVSIPKFLESGRNNPDYLKPGDLVEMDAEWLGQLTFTMT</sequence>
<dbReference type="GO" id="GO:0046872">
    <property type="term" value="F:metal ion binding"/>
    <property type="evidence" value="ECO:0007669"/>
    <property type="project" value="UniProtKB-KW"/>
</dbReference>
<dbReference type="Pfam" id="PF01557">
    <property type="entry name" value="FAA_hydrolase"/>
    <property type="match status" value="1"/>
</dbReference>
<protein>
    <submittedName>
        <fullName evidence="3">Ureidoglycolate lyase</fullName>
        <ecNumber evidence="3">4.3.2.3</ecNumber>
    </submittedName>
</protein>
<dbReference type="Proteomes" id="UP000236447">
    <property type="component" value="Chromosome"/>
</dbReference>
<reference evidence="3 4" key="2">
    <citation type="journal article" date="2017" name="Genome Biol. Evol.">
        <title>Trajectories and Drivers of Genome Evolution in Surface-Associated Marine Phaeobacter.</title>
        <authorList>
            <person name="Freese H.M."/>
            <person name="Sikorski J."/>
            <person name="Bunk B."/>
            <person name="Scheuner C."/>
            <person name="Meier-Kolthoff J.P."/>
            <person name="Sproer C."/>
            <person name="Gram L."/>
            <person name="Overmann J."/>
        </authorList>
    </citation>
    <scope>NUCLEOTIDE SEQUENCE [LARGE SCALE GENOMIC DNA]</scope>
    <source>
        <strain evidence="3 4">P88</strain>
    </source>
</reference>
<dbReference type="GO" id="GO:0050385">
    <property type="term" value="F:ureidoglycolate lyase activity"/>
    <property type="evidence" value="ECO:0007669"/>
    <property type="project" value="UniProtKB-EC"/>
</dbReference>
<dbReference type="RefSeq" id="WP_158526339.1">
    <property type="nucleotide sequence ID" value="NZ_CP010725.1"/>
</dbReference>
<dbReference type="InterPro" id="IPR011234">
    <property type="entry name" value="Fumarylacetoacetase-like_C"/>
</dbReference>
<keyword evidence="1" id="KW-0479">Metal-binding</keyword>
<organism evidence="3 4">
    <name type="scientific">Phaeobacter inhibens</name>
    <dbReference type="NCBI Taxonomy" id="221822"/>
    <lineage>
        <taxon>Bacteria</taxon>
        <taxon>Pseudomonadati</taxon>
        <taxon>Pseudomonadota</taxon>
        <taxon>Alphaproteobacteria</taxon>
        <taxon>Rhodobacterales</taxon>
        <taxon>Roseobacteraceae</taxon>
        <taxon>Phaeobacter</taxon>
    </lineage>
</organism>
<evidence type="ECO:0000256" key="1">
    <source>
        <dbReference type="ARBA" id="ARBA00022723"/>
    </source>
</evidence>
<reference evidence="3 4" key="1">
    <citation type="journal article" date="2017" name="Front. Microbiol.">
        <title>Phaeobacter piscinae sp. nov., a species of the Roseobacter group and potential aquaculture probiont.</title>
        <authorList>
            <person name="Sonnenschein E.C."/>
            <person name="Phippen C.B.W."/>
            <person name="Nielsen K.F."/>
            <person name="Mateiu R.V."/>
            <person name="Melchiorsen J."/>
            <person name="Gram L."/>
            <person name="Overmann J."/>
            <person name="Freese H.M."/>
        </authorList>
    </citation>
    <scope>NUCLEOTIDE SEQUENCE [LARGE SCALE GENOMIC DNA]</scope>
    <source>
        <strain evidence="3 4">P88</strain>
    </source>
</reference>
<dbReference type="InterPro" id="IPR036663">
    <property type="entry name" value="Fumarylacetoacetase_C_sf"/>
</dbReference>
<evidence type="ECO:0000313" key="3">
    <source>
        <dbReference type="EMBL" id="AUQ99913.1"/>
    </source>
</evidence>
<dbReference type="SUPFAM" id="SSF56529">
    <property type="entry name" value="FAH"/>
    <property type="match status" value="1"/>
</dbReference>
<accession>A0A2I7KBF3</accession>
<feature type="domain" description="Fumarylacetoacetase-like C-terminal" evidence="2">
    <location>
        <begin position="23"/>
        <end position="286"/>
    </location>
</feature>
<dbReference type="PANTHER" id="PTHR11820">
    <property type="entry name" value="ACYLPYRUVASE"/>
    <property type="match status" value="1"/>
</dbReference>
<dbReference type="Gene3D" id="3.90.850.10">
    <property type="entry name" value="Fumarylacetoacetase-like, C-terminal domain"/>
    <property type="match status" value="1"/>
</dbReference>
<dbReference type="AlphaFoldDB" id="A0A2I7KBF3"/>
<dbReference type="GO" id="GO:0018773">
    <property type="term" value="F:acetylpyruvate hydrolase activity"/>
    <property type="evidence" value="ECO:0007669"/>
    <property type="project" value="TreeGrafter"/>
</dbReference>
<evidence type="ECO:0000259" key="2">
    <source>
        <dbReference type="Pfam" id="PF01557"/>
    </source>
</evidence>
<keyword evidence="3" id="KW-0456">Lyase</keyword>
<gene>
    <name evidence="3" type="ORF">PhaeoP88_02558</name>
</gene>